<dbReference type="InterPro" id="IPR004364">
    <property type="entry name" value="Aa-tRNA-synt_II"/>
</dbReference>
<evidence type="ECO:0000259" key="7">
    <source>
        <dbReference type="PROSITE" id="PS50862"/>
    </source>
</evidence>
<dbReference type="InterPro" id="IPR006195">
    <property type="entry name" value="aa-tRNA-synth_II"/>
</dbReference>
<evidence type="ECO:0000313" key="8">
    <source>
        <dbReference type="EMBL" id="EOO00767.1"/>
    </source>
</evidence>
<dbReference type="eggNOG" id="KOG2411">
    <property type="taxonomic scope" value="Eukaryota"/>
</dbReference>
<dbReference type="Gene3D" id="3.30.930.10">
    <property type="entry name" value="Bira Bifunctional Protein, Domain 2"/>
    <property type="match status" value="1"/>
</dbReference>
<gene>
    <name evidence="8" type="ORF">UCRPA7_3779</name>
</gene>
<evidence type="ECO:0000313" key="9">
    <source>
        <dbReference type="Proteomes" id="UP000014074"/>
    </source>
</evidence>
<dbReference type="SUPFAM" id="SSF55681">
    <property type="entry name" value="Class II aaRS and biotin synthetases"/>
    <property type="match status" value="1"/>
</dbReference>
<dbReference type="KEGG" id="tmn:UCRPA7_3779"/>
<dbReference type="InterPro" id="IPR045864">
    <property type="entry name" value="aa-tRNA-synth_II/BPL/LPL"/>
</dbReference>
<dbReference type="GO" id="GO:0006422">
    <property type="term" value="P:aspartyl-tRNA aminoacylation"/>
    <property type="evidence" value="ECO:0007669"/>
    <property type="project" value="TreeGrafter"/>
</dbReference>
<keyword evidence="9" id="KW-1185">Reference proteome</keyword>
<dbReference type="GO" id="GO:0005739">
    <property type="term" value="C:mitochondrion"/>
    <property type="evidence" value="ECO:0007669"/>
    <property type="project" value="TreeGrafter"/>
</dbReference>
<dbReference type="HOGENOM" id="CLU_014330_2_0_1"/>
<dbReference type="GeneID" id="19324160"/>
<evidence type="ECO:0000256" key="4">
    <source>
        <dbReference type="ARBA" id="ARBA00022840"/>
    </source>
</evidence>
<accession>R8BN59</accession>
<dbReference type="PROSITE" id="PS50862">
    <property type="entry name" value="AA_TRNA_LIGASE_II"/>
    <property type="match status" value="1"/>
</dbReference>
<dbReference type="RefSeq" id="XP_007914467.1">
    <property type="nucleotide sequence ID" value="XM_007916276.1"/>
</dbReference>
<protein>
    <submittedName>
        <fullName evidence="8">Putative aspartyl-trna synthetase protein</fullName>
    </submittedName>
</protein>
<reference evidence="9" key="1">
    <citation type="journal article" date="2013" name="Genome Announc.">
        <title>Draft genome sequence of the ascomycete Phaeoacremonium aleophilum strain UCR-PA7, a causal agent of the esca disease complex in grapevines.</title>
        <authorList>
            <person name="Blanco-Ulate B."/>
            <person name="Rolshausen P."/>
            <person name="Cantu D."/>
        </authorList>
    </citation>
    <scope>NUCLEOTIDE SEQUENCE [LARGE SCALE GENOMIC DNA]</scope>
    <source>
        <strain evidence="9">UCR-PA7</strain>
    </source>
</reference>
<name>R8BN59_PHAM7</name>
<evidence type="ECO:0000256" key="6">
    <source>
        <dbReference type="ARBA" id="ARBA00023146"/>
    </source>
</evidence>
<keyword evidence="3" id="KW-0547">Nucleotide-binding</keyword>
<evidence type="ECO:0000256" key="3">
    <source>
        <dbReference type="ARBA" id="ARBA00022741"/>
    </source>
</evidence>
<dbReference type="InterPro" id="IPR002312">
    <property type="entry name" value="Asp/Asn-tRNA-synth_IIb"/>
</dbReference>
<keyword evidence="5" id="KW-0648">Protein biosynthesis</keyword>
<dbReference type="AlphaFoldDB" id="R8BN59"/>
<dbReference type="GO" id="GO:0004815">
    <property type="term" value="F:aspartate-tRNA ligase activity"/>
    <property type="evidence" value="ECO:0007669"/>
    <property type="project" value="TreeGrafter"/>
</dbReference>
<feature type="domain" description="Aminoacyl-transfer RNA synthetases class-II family profile" evidence="7">
    <location>
        <begin position="1"/>
        <end position="376"/>
    </location>
</feature>
<dbReference type="GO" id="GO:0005524">
    <property type="term" value="F:ATP binding"/>
    <property type="evidence" value="ECO:0007669"/>
    <property type="project" value="UniProtKB-KW"/>
</dbReference>
<comment type="similarity">
    <text evidence="1">Belongs to the class-II aminoacyl-tRNA synthetase family. Type 1 subfamily.</text>
</comment>
<evidence type="ECO:0000256" key="5">
    <source>
        <dbReference type="ARBA" id="ARBA00022917"/>
    </source>
</evidence>
<dbReference type="Pfam" id="PF00152">
    <property type="entry name" value="tRNA-synt_2"/>
    <property type="match status" value="1"/>
</dbReference>
<proteinExistence type="inferred from homology"/>
<evidence type="ECO:0000256" key="2">
    <source>
        <dbReference type="ARBA" id="ARBA00022598"/>
    </source>
</evidence>
<evidence type="ECO:0000256" key="1">
    <source>
        <dbReference type="ARBA" id="ARBA00006303"/>
    </source>
</evidence>
<dbReference type="PANTHER" id="PTHR22594:SF5">
    <property type="entry name" value="ASPARTATE--TRNA LIGASE, MITOCHONDRIAL"/>
    <property type="match status" value="1"/>
</dbReference>
<dbReference type="InterPro" id="IPR004115">
    <property type="entry name" value="GAD-like_sf"/>
</dbReference>
<dbReference type="PANTHER" id="PTHR22594">
    <property type="entry name" value="ASPARTYL/LYSYL-TRNA SYNTHETASE"/>
    <property type="match status" value="1"/>
</dbReference>
<sequence>MHLIETVVRDLFKEITAKFQILSTEGELVPVRKEVYDVTGRETVIDYPSLSDEAFPRLQYDDAMALYGSDKPDLRIPNKICRVDSVLPKNFVSMISDVENPAIDACKFRLNGSIKENWAFVRELWDSLPTSLAKNPDGAPAVMVFDSSKPMCGLSALGHEAFQEITGDGQIAEALGDFEDGDILITQAREDRPFEGGSTALGNVRLAFYQAAVDKGLLERDDSFKFLWVVGFPLFTPNNDVDPGQGGASGFSSTHHPFTAPLTSKDFELLATDPLRVKADHYDLVLNGVELGGGSRRIHVAEVQEYVLRDILKMSDEGISHFSHLIEALRAGCPPHAGFAFGWDRLVATLSYTKSVRDVIAFPKNMKGEDMMAKSPLKVTPGQLSTYHLALKAK</sequence>
<dbReference type="OrthoDB" id="439710at2759"/>
<dbReference type="Proteomes" id="UP000014074">
    <property type="component" value="Unassembled WGS sequence"/>
</dbReference>
<dbReference type="PRINTS" id="PR01042">
    <property type="entry name" value="TRNASYNTHASP"/>
</dbReference>
<keyword evidence="4" id="KW-0067">ATP-binding</keyword>
<dbReference type="Gene3D" id="3.30.1360.30">
    <property type="entry name" value="GAD-like domain"/>
    <property type="match status" value="1"/>
</dbReference>
<organism evidence="8 9">
    <name type="scientific">Phaeoacremonium minimum (strain UCR-PA7)</name>
    <name type="common">Esca disease fungus</name>
    <name type="synonym">Togninia minima</name>
    <dbReference type="NCBI Taxonomy" id="1286976"/>
    <lineage>
        <taxon>Eukaryota</taxon>
        <taxon>Fungi</taxon>
        <taxon>Dikarya</taxon>
        <taxon>Ascomycota</taxon>
        <taxon>Pezizomycotina</taxon>
        <taxon>Sordariomycetes</taxon>
        <taxon>Sordariomycetidae</taxon>
        <taxon>Togniniales</taxon>
        <taxon>Togniniaceae</taxon>
        <taxon>Phaeoacremonium</taxon>
    </lineage>
</organism>
<dbReference type="EMBL" id="KB933061">
    <property type="protein sequence ID" value="EOO00767.1"/>
    <property type="molecule type" value="Genomic_DNA"/>
</dbReference>
<keyword evidence="6 8" id="KW-0030">Aminoacyl-tRNA synthetase</keyword>
<keyword evidence="2" id="KW-0436">Ligase</keyword>